<feature type="compositionally biased region" description="Acidic residues" evidence="1">
    <location>
        <begin position="19"/>
        <end position="28"/>
    </location>
</feature>
<organism evidence="2 3">
    <name type="scientific">Gymnopus androsaceus JB14</name>
    <dbReference type="NCBI Taxonomy" id="1447944"/>
    <lineage>
        <taxon>Eukaryota</taxon>
        <taxon>Fungi</taxon>
        <taxon>Dikarya</taxon>
        <taxon>Basidiomycota</taxon>
        <taxon>Agaricomycotina</taxon>
        <taxon>Agaricomycetes</taxon>
        <taxon>Agaricomycetidae</taxon>
        <taxon>Agaricales</taxon>
        <taxon>Marasmiineae</taxon>
        <taxon>Omphalotaceae</taxon>
        <taxon>Gymnopus</taxon>
    </lineage>
</organism>
<sequence length="71" mass="7898">MDYEVDYGASPISRMISLSEEDEREDGEYTGGRSSVHSHLPEGAMPTSFGMYSKEKTHTAVSTLVCDWCEC</sequence>
<evidence type="ECO:0000256" key="1">
    <source>
        <dbReference type="SAM" id="MobiDB-lite"/>
    </source>
</evidence>
<dbReference type="EMBL" id="ML769916">
    <property type="protein sequence ID" value="KAE9386069.1"/>
    <property type="molecule type" value="Genomic_DNA"/>
</dbReference>
<dbReference type="Proteomes" id="UP000799118">
    <property type="component" value="Unassembled WGS sequence"/>
</dbReference>
<accession>A0A6A4GK35</accession>
<gene>
    <name evidence="2" type="ORF">BT96DRAFT_928496</name>
</gene>
<evidence type="ECO:0000313" key="2">
    <source>
        <dbReference type="EMBL" id="KAE9386069.1"/>
    </source>
</evidence>
<evidence type="ECO:0000313" key="3">
    <source>
        <dbReference type="Proteomes" id="UP000799118"/>
    </source>
</evidence>
<proteinExistence type="predicted"/>
<reference evidence="2" key="1">
    <citation type="journal article" date="2019" name="Environ. Microbiol.">
        <title>Fungal ecological strategies reflected in gene transcription - a case study of two litter decomposers.</title>
        <authorList>
            <person name="Barbi F."/>
            <person name="Kohler A."/>
            <person name="Barry K."/>
            <person name="Baskaran P."/>
            <person name="Daum C."/>
            <person name="Fauchery L."/>
            <person name="Ihrmark K."/>
            <person name="Kuo A."/>
            <person name="LaButti K."/>
            <person name="Lipzen A."/>
            <person name="Morin E."/>
            <person name="Grigoriev I.V."/>
            <person name="Henrissat B."/>
            <person name="Lindahl B."/>
            <person name="Martin F."/>
        </authorList>
    </citation>
    <scope>NUCLEOTIDE SEQUENCE</scope>
    <source>
        <strain evidence="2">JB14</strain>
    </source>
</reference>
<keyword evidence="3" id="KW-1185">Reference proteome</keyword>
<protein>
    <submittedName>
        <fullName evidence="2">Uncharacterized protein</fullName>
    </submittedName>
</protein>
<feature type="region of interest" description="Disordered" evidence="1">
    <location>
        <begin position="16"/>
        <end position="41"/>
    </location>
</feature>
<name>A0A6A4GK35_9AGAR</name>
<dbReference type="AlphaFoldDB" id="A0A6A4GK35"/>